<comment type="caution">
    <text evidence="1">The sequence shown here is derived from an EMBL/GenBank/DDBJ whole genome shotgun (WGS) entry which is preliminary data.</text>
</comment>
<evidence type="ECO:0000313" key="1">
    <source>
        <dbReference type="EMBL" id="GAB1303129.1"/>
    </source>
</evidence>
<organism evidence="1 2">
    <name type="scientific">Apodemus speciosus</name>
    <name type="common">Large Japanese field mouse</name>
    <dbReference type="NCBI Taxonomy" id="105296"/>
    <lineage>
        <taxon>Eukaryota</taxon>
        <taxon>Metazoa</taxon>
        <taxon>Chordata</taxon>
        <taxon>Craniata</taxon>
        <taxon>Vertebrata</taxon>
        <taxon>Euteleostomi</taxon>
        <taxon>Mammalia</taxon>
        <taxon>Eutheria</taxon>
        <taxon>Euarchontoglires</taxon>
        <taxon>Glires</taxon>
        <taxon>Rodentia</taxon>
        <taxon>Myomorpha</taxon>
        <taxon>Muroidea</taxon>
        <taxon>Muridae</taxon>
        <taxon>Murinae</taxon>
        <taxon>Apodemus</taxon>
    </lineage>
</organism>
<keyword evidence="2" id="KW-1185">Reference proteome</keyword>
<reference evidence="1 2" key="1">
    <citation type="submission" date="2024-08" db="EMBL/GenBank/DDBJ databases">
        <title>The draft genome of Apodemus speciosus.</title>
        <authorList>
            <person name="Nabeshima K."/>
            <person name="Suzuki S."/>
            <person name="Onuma M."/>
        </authorList>
    </citation>
    <scope>NUCLEOTIDE SEQUENCE [LARGE SCALE GENOMIC DNA]</scope>
    <source>
        <strain evidence="1">IB14-021</strain>
    </source>
</reference>
<sequence length="100" mass="11064">MSTRLQPEDSSFVGRIAFPEDPALWFLFLPLKSVGWLFDSESEKGGNNPISSVQLSEAFLKACLSPLVDLDWEKIAFNGSAFGNHRLLPNLSVSLICPDH</sequence>
<evidence type="ECO:0000313" key="2">
    <source>
        <dbReference type="Proteomes" id="UP001623349"/>
    </source>
</evidence>
<gene>
    <name evidence="1" type="ORF">APTSU1_001837000</name>
</gene>
<dbReference type="EMBL" id="BAAFST010000020">
    <property type="protein sequence ID" value="GAB1303129.1"/>
    <property type="molecule type" value="Genomic_DNA"/>
</dbReference>
<accession>A0ABQ0FV70</accession>
<name>A0ABQ0FV70_APOSI</name>
<dbReference type="Proteomes" id="UP001623349">
    <property type="component" value="Unassembled WGS sequence"/>
</dbReference>
<protein>
    <submittedName>
        <fullName evidence="1">Uncharacterized protein</fullName>
    </submittedName>
</protein>
<proteinExistence type="predicted"/>